<protein>
    <submittedName>
        <fullName evidence="1">Uncharacterized protein</fullName>
    </submittedName>
</protein>
<comment type="caution">
    <text evidence="1">The sequence shown here is derived from an EMBL/GenBank/DDBJ whole genome shotgun (WGS) entry which is preliminary data.</text>
</comment>
<sequence>MEQTARETLATYQRDYSELEGLQKADRVTYSLRRGQRKLWFCAARRASRAVTRCALCGMDEAFARLVLQYIYENGVEPEQLPEVLHDLCGSAV</sequence>
<proteinExistence type="predicted"/>
<dbReference type="Proteomes" id="UP000824031">
    <property type="component" value="Unassembled WGS sequence"/>
</dbReference>
<accession>A0A9D2F250</accession>
<dbReference type="AlphaFoldDB" id="A0A9D2F250"/>
<reference evidence="1" key="2">
    <citation type="submission" date="2021-04" db="EMBL/GenBank/DDBJ databases">
        <authorList>
            <person name="Gilroy R."/>
        </authorList>
    </citation>
    <scope>NUCLEOTIDE SEQUENCE</scope>
    <source>
        <strain evidence="1">3436</strain>
    </source>
</reference>
<name>A0A9D2F250_9FIRM</name>
<dbReference type="EMBL" id="DXBO01000080">
    <property type="protein sequence ID" value="HIZ48134.1"/>
    <property type="molecule type" value="Genomic_DNA"/>
</dbReference>
<evidence type="ECO:0000313" key="2">
    <source>
        <dbReference type="Proteomes" id="UP000824031"/>
    </source>
</evidence>
<gene>
    <name evidence="1" type="ORF">H9810_05395</name>
</gene>
<organism evidence="1 2">
    <name type="scientific">Candidatus Gemmiger excrementavium</name>
    <dbReference type="NCBI Taxonomy" id="2838608"/>
    <lineage>
        <taxon>Bacteria</taxon>
        <taxon>Bacillati</taxon>
        <taxon>Bacillota</taxon>
        <taxon>Clostridia</taxon>
        <taxon>Eubacteriales</taxon>
        <taxon>Gemmiger</taxon>
    </lineage>
</organism>
<evidence type="ECO:0000313" key="1">
    <source>
        <dbReference type="EMBL" id="HIZ48134.1"/>
    </source>
</evidence>
<reference evidence="1" key="1">
    <citation type="journal article" date="2021" name="PeerJ">
        <title>Extensive microbial diversity within the chicken gut microbiome revealed by metagenomics and culture.</title>
        <authorList>
            <person name="Gilroy R."/>
            <person name="Ravi A."/>
            <person name="Getino M."/>
            <person name="Pursley I."/>
            <person name="Horton D.L."/>
            <person name="Alikhan N.F."/>
            <person name="Baker D."/>
            <person name="Gharbi K."/>
            <person name="Hall N."/>
            <person name="Watson M."/>
            <person name="Adriaenssens E.M."/>
            <person name="Foster-Nyarko E."/>
            <person name="Jarju S."/>
            <person name="Secka A."/>
            <person name="Antonio M."/>
            <person name="Oren A."/>
            <person name="Chaudhuri R.R."/>
            <person name="La Ragione R."/>
            <person name="Hildebrand F."/>
            <person name="Pallen M.J."/>
        </authorList>
    </citation>
    <scope>NUCLEOTIDE SEQUENCE</scope>
    <source>
        <strain evidence="1">3436</strain>
    </source>
</reference>